<feature type="domain" description="MAM" evidence="6">
    <location>
        <begin position="283"/>
        <end position="444"/>
    </location>
</feature>
<dbReference type="RefSeq" id="XP_072841044.1">
    <property type="nucleotide sequence ID" value="XM_072984943.1"/>
</dbReference>
<dbReference type="SUPFAM" id="SSF49899">
    <property type="entry name" value="Concanavalin A-like lectins/glucanases"/>
    <property type="match status" value="6"/>
</dbReference>
<evidence type="ECO:0000256" key="2">
    <source>
        <dbReference type="PROSITE-ProRule" id="PRU00124"/>
    </source>
</evidence>
<dbReference type="CDD" id="cd06263">
    <property type="entry name" value="MAM"/>
    <property type="match status" value="5"/>
</dbReference>
<keyword evidence="5" id="KW-0732">Signal</keyword>
<gene>
    <name evidence="8" type="primary">MAMDC4</name>
</gene>
<feature type="domain" description="MAM" evidence="6">
    <location>
        <begin position="479"/>
        <end position="644"/>
    </location>
</feature>
<dbReference type="PANTHER" id="PTHR23282:SF101">
    <property type="entry name" value="MAM DOMAIN-CONTAINING PROTEIN"/>
    <property type="match status" value="1"/>
</dbReference>
<accession>A0ABM5F6M1</accession>
<dbReference type="InterPro" id="IPR023415">
    <property type="entry name" value="LDLR_class-A_CS"/>
</dbReference>
<dbReference type="InterPro" id="IPR002172">
    <property type="entry name" value="LDrepeatLR_classA_rpt"/>
</dbReference>
<evidence type="ECO:0000256" key="3">
    <source>
        <dbReference type="SAM" id="MobiDB-lite"/>
    </source>
</evidence>
<dbReference type="Proteomes" id="UP001652642">
    <property type="component" value="Chromosome Z"/>
</dbReference>
<dbReference type="Gene3D" id="2.60.120.200">
    <property type="match status" value="5"/>
</dbReference>
<dbReference type="SUPFAM" id="SSF57424">
    <property type="entry name" value="LDL receptor-like module"/>
    <property type="match status" value="2"/>
</dbReference>
<feature type="chain" id="PRO_5045273071" evidence="5">
    <location>
        <begin position="27"/>
        <end position="1217"/>
    </location>
</feature>
<dbReference type="GeneID" id="110087461"/>
<dbReference type="InterPro" id="IPR036055">
    <property type="entry name" value="LDL_receptor-like_sf"/>
</dbReference>
<name>A0ABM5F6M1_9SAUR</name>
<keyword evidence="7" id="KW-1185">Reference proteome</keyword>
<dbReference type="PRINTS" id="PR00261">
    <property type="entry name" value="LDLRECEPTOR"/>
</dbReference>
<dbReference type="PROSITE" id="PS50068">
    <property type="entry name" value="LDLRA_2"/>
    <property type="match status" value="2"/>
</dbReference>
<evidence type="ECO:0000259" key="6">
    <source>
        <dbReference type="PROSITE" id="PS50060"/>
    </source>
</evidence>
<evidence type="ECO:0000256" key="4">
    <source>
        <dbReference type="SAM" id="Phobius"/>
    </source>
</evidence>
<dbReference type="InterPro" id="IPR051560">
    <property type="entry name" value="MAM_domain-containing"/>
</dbReference>
<keyword evidence="4" id="KW-1133">Transmembrane helix</keyword>
<proteinExistence type="predicted"/>
<feature type="domain" description="MAM" evidence="6">
    <location>
        <begin position="68"/>
        <end position="237"/>
    </location>
</feature>
<evidence type="ECO:0000313" key="8">
    <source>
        <dbReference type="RefSeq" id="XP_072841044.1"/>
    </source>
</evidence>
<feature type="disulfide bond" evidence="2">
    <location>
        <begin position="481"/>
        <end position="496"/>
    </location>
</feature>
<feature type="domain" description="MAM" evidence="6">
    <location>
        <begin position="969"/>
        <end position="1132"/>
    </location>
</feature>
<evidence type="ECO:0000313" key="7">
    <source>
        <dbReference type="Proteomes" id="UP001652642"/>
    </source>
</evidence>
<dbReference type="PROSITE" id="PS01209">
    <property type="entry name" value="LDLRA_1"/>
    <property type="match status" value="2"/>
</dbReference>
<dbReference type="Pfam" id="PF00057">
    <property type="entry name" value="Ldl_recept_a"/>
    <property type="match status" value="2"/>
</dbReference>
<feature type="transmembrane region" description="Helical" evidence="4">
    <location>
        <begin position="1153"/>
        <end position="1175"/>
    </location>
</feature>
<feature type="disulfide bond" evidence="2">
    <location>
        <begin position="243"/>
        <end position="255"/>
    </location>
</feature>
<keyword evidence="4" id="KW-0812">Transmembrane</keyword>
<dbReference type="SMART" id="SM00192">
    <property type="entry name" value="LDLa"/>
    <property type="match status" value="2"/>
</dbReference>
<feature type="domain" description="MAM" evidence="6">
    <location>
        <begin position="654"/>
        <end position="808"/>
    </location>
</feature>
<dbReference type="Gene3D" id="4.10.400.10">
    <property type="entry name" value="Low-density Lipoprotein Receptor"/>
    <property type="match status" value="2"/>
</dbReference>
<reference evidence="8" key="1">
    <citation type="submission" date="2025-08" db="UniProtKB">
        <authorList>
            <consortium name="RefSeq"/>
        </authorList>
    </citation>
    <scope>IDENTIFICATION</scope>
</reference>
<keyword evidence="1 2" id="KW-1015">Disulfide bond</keyword>
<dbReference type="PANTHER" id="PTHR23282">
    <property type="entry name" value="APICAL ENDOSOMAL GLYCOPROTEIN PRECURSOR"/>
    <property type="match status" value="1"/>
</dbReference>
<feature type="domain" description="MAM" evidence="6">
    <location>
        <begin position="810"/>
        <end position="967"/>
    </location>
</feature>
<dbReference type="Pfam" id="PF00629">
    <property type="entry name" value="MAM"/>
    <property type="match status" value="5"/>
</dbReference>
<dbReference type="CDD" id="cd00112">
    <property type="entry name" value="LDLa"/>
    <property type="match status" value="2"/>
</dbReference>
<sequence length="1217" mass="130620">MSGSRLLGGLMLLEVLTAGPLFFVQAAFVNRCGSVRTSLCNFVCDCWDCSDENQCGYQKESVPLGTQFTCDFEGTSCGWEDVSTTAFRWTPARASISTWGTRPPFDHTLGTDQGWYMSTTSQKVKPSATAKLTSPTMREAAATCEIRASYHLSDSGCSADVGLSATDPPGLTLELSYGNTTITLWRSPPSSTYPWRELVAYTGRIPGTFQVTFSATRTYPQRVQLALDDVEFRNCGRPRAQACTPEEHQCQRGGCVALDRLCDGTEDCWDGEDERGANCTSFSSCPFESGWCGWEALPHQSLTWTRHSHLLVSSSFIGPTRDHSTNSREGIFVSISNPRPGLSGGRAWLASPSLKASKGVSCHLVLYLHLHGSGANSLNIYSRTEGTMELVRSRSGDLGNYWFREKVDFHVAETFQIILEGVIAAGHEGNVALDDLILSPGCVVQSSNISLTPDPDPPSSCSQEEFACRNGTGCLGSELVCNFKAECADASDEADCGATAFGTGGWTDLSVGRMQWTVQNASGWLGSAGTSLHLQEGPGQMLSLARAATPVLGPSGLACALEMNFTAGPQGFLALAVADESLGTGRWVWYALGNATTGWSHVRIPLGSRPRPFQLELLGSEDLNSPGGSPLLSIRHIAFVDCDASAALPESSGLSCNFETGWCGWFAEQSGGFEWERSQGPGWEQDHTTGTGFFLLADPSAPGADGLSARLVSAPQAAAGNDSCLSFWYRLDGPQIGTLNLLVKSAGGPARVLWTRTGSQGVVWRHAFSTVSHQPGQNFQVIFEALRNGFLGSVALDDISVVPGACSAQTECSFETDECGLVFGGQQAWVWQNGTRGWGPLADHTLGTPQGHYLVLNASGDTLASSQRATLRSGVFPPWPRTHCVTFWYYLSSGDPGSLRAYVEEGGRQKEVLTNSLVPGKAWHFVSFGAQIQRDWQVALVAERGGGGPASYLALDDLYVQEGACSEPGSCDFEWSTCGWSKPPGDWYSWDRKEGATPSQSPSPKEDHTLGNKAGHYIYVDVALLGLGRSAARLTSEPLPSTAGSCLRFHYHMDFLGQSSQAEFRVKLSSLQGERTLWTAVGHQSRTWKNQSLLMSSLTEFQIVLEATSGAWPSSETIAVDDISYVAGLCSVGMEESQEAGSSSRNTDSEAGLVAGVTCSVLLVVAAALIVGYCLKKQRVLGERQPAEHASAHGFDNIAFRDDVVIINSISAGLETE</sequence>
<comment type="caution">
    <text evidence="2">Lacks conserved residue(s) required for the propagation of feature annotation.</text>
</comment>
<keyword evidence="4" id="KW-0472">Membrane</keyword>
<feature type="region of interest" description="Disordered" evidence="3">
    <location>
        <begin position="989"/>
        <end position="1009"/>
    </location>
</feature>
<protein>
    <submittedName>
        <fullName evidence="8">Apical endosomal glycoprotein isoform X1</fullName>
    </submittedName>
</protein>
<dbReference type="SMART" id="SM00137">
    <property type="entry name" value="MAM"/>
    <property type="match status" value="5"/>
</dbReference>
<feature type="signal peptide" evidence="5">
    <location>
        <begin position="1"/>
        <end position="26"/>
    </location>
</feature>
<organism evidence="7 8">
    <name type="scientific">Pogona vitticeps</name>
    <name type="common">central bearded dragon</name>
    <dbReference type="NCBI Taxonomy" id="103695"/>
    <lineage>
        <taxon>Eukaryota</taxon>
        <taxon>Metazoa</taxon>
        <taxon>Chordata</taxon>
        <taxon>Craniata</taxon>
        <taxon>Vertebrata</taxon>
        <taxon>Euteleostomi</taxon>
        <taxon>Lepidosauria</taxon>
        <taxon>Squamata</taxon>
        <taxon>Bifurcata</taxon>
        <taxon>Unidentata</taxon>
        <taxon>Episquamata</taxon>
        <taxon>Toxicofera</taxon>
        <taxon>Iguania</taxon>
        <taxon>Acrodonta</taxon>
        <taxon>Agamidae</taxon>
        <taxon>Amphibolurinae</taxon>
        <taxon>Pogona</taxon>
    </lineage>
</organism>
<evidence type="ECO:0000256" key="5">
    <source>
        <dbReference type="SAM" id="SignalP"/>
    </source>
</evidence>
<evidence type="ECO:0000256" key="1">
    <source>
        <dbReference type="ARBA" id="ARBA00023157"/>
    </source>
</evidence>
<dbReference type="InterPro" id="IPR000998">
    <property type="entry name" value="MAM_dom"/>
</dbReference>
<dbReference type="InterPro" id="IPR013320">
    <property type="entry name" value="ConA-like_dom_sf"/>
</dbReference>
<feature type="disulfide bond" evidence="2">
    <location>
        <begin position="250"/>
        <end position="268"/>
    </location>
</feature>
<dbReference type="PROSITE" id="PS50060">
    <property type="entry name" value="MAM_2"/>
    <property type="match status" value="6"/>
</dbReference>